<dbReference type="HOGENOM" id="CLU_2695847_0_0_2"/>
<dbReference type="EMBL" id="CP009508">
    <property type="protein sequence ID" value="AKB38596.1"/>
    <property type="molecule type" value="Genomic_DNA"/>
</dbReference>
<proteinExistence type="predicted"/>
<dbReference type="PATRIC" id="fig|1434118.4.peg.5152"/>
<dbReference type="Proteomes" id="UP000033123">
    <property type="component" value="Chromosome"/>
</dbReference>
<protein>
    <submittedName>
        <fullName evidence="1">Uncharacterized protein</fullName>
    </submittedName>
</protein>
<organism evidence="1 2">
    <name type="scientific">Methanosarcina siciliae C2J</name>
    <dbReference type="NCBI Taxonomy" id="1434118"/>
    <lineage>
        <taxon>Archaea</taxon>
        <taxon>Methanobacteriati</taxon>
        <taxon>Methanobacteriota</taxon>
        <taxon>Stenosarchaea group</taxon>
        <taxon>Methanomicrobia</taxon>
        <taxon>Methanosarcinales</taxon>
        <taxon>Methanosarcinaceae</taxon>
        <taxon>Methanosarcina</taxon>
    </lineage>
</organism>
<evidence type="ECO:0000313" key="2">
    <source>
        <dbReference type="Proteomes" id="UP000033123"/>
    </source>
</evidence>
<name>A0A0E3LE88_9EURY</name>
<dbReference type="AlphaFoldDB" id="A0A0E3LE88"/>
<accession>A0A0E3LE88</accession>
<sequence>MSFTGSSGITISVDDVEFSSFGITRTEDLRCGMIRQFFGLRIFGHLKEAERGWILLFLHFIFTDFLDPRVSRF</sequence>
<evidence type="ECO:0000313" key="1">
    <source>
        <dbReference type="EMBL" id="AKB38596.1"/>
    </source>
</evidence>
<reference evidence="1 2" key="1">
    <citation type="submission" date="2014-07" db="EMBL/GenBank/DDBJ databases">
        <title>Methanogenic archaea and the global carbon cycle.</title>
        <authorList>
            <person name="Henriksen J.R."/>
            <person name="Luke J."/>
            <person name="Reinhart S."/>
            <person name="Benedict M.N."/>
            <person name="Youngblut N.D."/>
            <person name="Metcalf M.E."/>
            <person name="Whitaker R.J."/>
            <person name="Metcalf W.W."/>
        </authorList>
    </citation>
    <scope>NUCLEOTIDE SEQUENCE [LARGE SCALE GENOMIC DNA]</scope>
    <source>
        <strain evidence="1 2">C2J</strain>
    </source>
</reference>
<dbReference type="KEGG" id="msj:MSSAC_4006"/>
<gene>
    <name evidence="1" type="ORF">MSSAC_4006</name>
</gene>